<protein>
    <submittedName>
        <fullName evidence="1">Predicted protein</fullName>
    </submittedName>
</protein>
<dbReference type="AlphaFoldDB" id="F0UR69"/>
<dbReference type="OrthoDB" id="10405608at2759"/>
<evidence type="ECO:0000313" key="1">
    <source>
        <dbReference type="EMBL" id="EGC48396.1"/>
    </source>
</evidence>
<evidence type="ECO:0000313" key="2">
    <source>
        <dbReference type="Proteomes" id="UP000008142"/>
    </source>
</evidence>
<reference evidence="2" key="1">
    <citation type="submission" date="2008-07" db="EMBL/GenBank/DDBJ databases">
        <title>Annotation of Ajellomyces capsulatus strain H88.</title>
        <authorList>
            <person name="Champion M."/>
            <person name="Cuomo C."/>
            <person name="Ma L.-J."/>
            <person name="Henn M.R."/>
            <person name="Sil A."/>
            <person name="Goldman B."/>
            <person name="Young S.K."/>
            <person name="Kodira C.D."/>
            <person name="Zeng Q."/>
            <person name="Koehrsen M."/>
            <person name="Alvarado L."/>
            <person name="Berlin A."/>
            <person name="Borenstein D."/>
            <person name="Chen Z."/>
            <person name="Engels R."/>
            <person name="Freedman E."/>
            <person name="Gellesch M."/>
            <person name="Goldberg J."/>
            <person name="Griggs A."/>
            <person name="Gujja S."/>
            <person name="Heiman D."/>
            <person name="Hepburn T."/>
            <person name="Howarth C."/>
            <person name="Jen D."/>
            <person name="Larson L."/>
            <person name="Lewis B."/>
            <person name="Mehta T."/>
            <person name="Park D."/>
            <person name="Pearson M."/>
            <person name="Roberts A."/>
            <person name="Saif S."/>
            <person name="Shea T."/>
            <person name="Shenoy N."/>
            <person name="Sisk P."/>
            <person name="Stolte C."/>
            <person name="Sykes S."/>
            <person name="Walk T."/>
            <person name="White J."/>
            <person name="Yandava C."/>
            <person name="Klein B."/>
            <person name="McEwen J.G."/>
            <person name="Puccia R."/>
            <person name="Goldman G.H."/>
            <person name="Felipe M.S."/>
            <person name="Nino-Vega G."/>
            <person name="San-Blas G."/>
            <person name="Taylor J."/>
            <person name="Mendoza L."/>
            <person name="Galagan J."/>
            <person name="Nusbaum C."/>
            <person name="Birren B."/>
        </authorList>
    </citation>
    <scope>NUCLEOTIDE SEQUENCE [LARGE SCALE GENOMIC DNA]</scope>
    <source>
        <strain evidence="2">H88</strain>
    </source>
</reference>
<dbReference type="HOGENOM" id="CLU_688809_0_0_1"/>
<dbReference type="Proteomes" id="UP000008142">
    <property type="component" value="Unassembled WGS sequence"/>
</dbReference>
<dbReference type="EMBL" id="DS990641">
    <property type="protein sequence ID" value="EGC48396.1"/>
    <property type="molecule type" value="Genomic_DNA"/>
</dbReference>
<proteinExistence type="predicted"/>
<gene>
    <name evidence="1" type="ORF">HCEG_07611</name>
</gene>
<sequence>MSRGNDKVVASTLALACNLHNPLFFQFIKFCAIRSQSRQILFQAQLAAVLLDRVDFAKLNPIPCMPKVMAPQRFSEMAPLFSNFPALENRYTEMLCDGPGWSPSILLVSIFLHPFSMLGYFNRREEDPICAARLRHRIPWGILAAIIDRHTLNAEMFSFLENIIMETTYTAFEVSCLRIDIIGIHITGDAVWLRLLRFAFLKHPIYDLVDNDITCCHASNRSLDDYSNQDVTCQPSTLGTEPLLVFRDQHVSGRLQSFSFGTGVWSTLAGMKNIRKVYCQPISEETNFISINSKRANYLALGLNDRAEAHLTTDAGSWSTKVLLGIPVARNYPAPVKHSLPPLAKPLAKQGVGKCAIVLDTIRSICSQVRTREHRLQVLGPEELKKSGGKLKRSAEQIRW</sequence>
<organism evidence="2">
    <name type="scientific">Ajellomyces capsulatus (strain H88)</name>
    <name type="common">Darling's disease fungus</name>
    <name type="synonym">Histoplasma capsulatum</name>
    <dbReference type="NCBI Taxonomy" id="544711"/>
    <lineage>
        <taxon>Eukaryota</taxon>
        <taxon>Fungi</taxon>
        <taxon>Dikarya</taxon>
        <taxon>Ascomycota</taxon>
        <taxon>Pezizomycotina</taxon>
        <taxon>Eurotiomycetes</taxon>
        <taxon>Eurotiomycetidae</taxon>
        <taxon>Onygenales</taxon>
        <taxon>Ajellomycetaceae</taxon>
        <taxon>Histoplasma</taxon>
    </lineage>
</organism>
<name>F0UR69_AJEC8</name>
<accession>F0UR69</accession>